<protein>
    <submittedName>
        <fullName evidence="2">N-acetyltransferase</fullName>
    </submittedName>
</protein>
<dbReference type="Proteomes" id="UP000229523">
    <property type="component" value="Unassembled WGS sequence"/>
</dbReference>
<dbReference type="InterPro" id="IPR016181">
    <property type="entry name" value="Acyl_CoA_acyltransferase"/>
</dbReference>
<dbReference type="AlphaFoldDB" id="A0A364JPP3"/>
<reference evidence="2 3" key="1">
    <citation type="journal article" date="2018" name="Front. Microbiol.">
        <title>Description and Comparative Genomics of Macrococcus caseolyticus subsp. hominis subsp. nov., Macrococcus goetzii sp. nov., Macrococcus epidermidis sp. nov., and Macrococcus bohemicus sp. nov., Novel Macrococci From Human Clinical Material With Virulence Potential and Suspected Uptake of Foreign DNA by Natural Transformation.</title>
        <authorList>
            <person name="Maslanova I."/>
            <person name="Wertheimer Z."/>
            <person name="Sedlacek I."/>
            <person name="Svec P."/>
            <person name="Indrakova A."/>
            <person name="Kovarovic V."/>
            <person name="Schumann P."/>
            <person name="Sproer C."/>
            <person name="Kralova S."/>
            <person name="Sedo O."/>
            <person name="Kristofova L."/>
            <person name="Vrbovska V."/>
            <person name="Fuzik T."/>
            <person name="Petras P."/>
            <person name="Zdrahal Z."/>
            <person name="Ruzickova V."/>
            <person name="Doskar J."/>
            <person name="Pantucek R."/>
        </authorList>
    </citation>
    <scope>NUCLEOTIDE SEQUENCE [LARGE SCALE GENOMIC DNA]</scope>
    <source>
        <strain evidence="2 3">CCM 4927</strain>
    </source>
</reference>
<dbReference type="Gene3D" id="3.40.630.30">
    <property type="match status" value="1"/>
</dbReference>
<proteinExistence type="predicted"/>
<comment type="caution">
    <text evidence="2">The sequence shown here is derived from an EMBL/GenBank/DDBJ whole genome shotgun (WGS) entry which is preliminary data.</text>
</comment>
<dbReference type="SUPFAM" id="SSF55729">
    <property type="entry name" value="Acyl-CoA N-acyltransferases (Nat)"/>
    <property type="match status" value="1"/>
</dbReference>
<sequence length="159" mass="18925">MIYMIRLEQTKHSEVDVLLNIQKRAFITDFDKYQDHETNPYCETEQILLDSIKNDEFYTIYDKEKIVGAVVLKVVPKERIHIYKLFIDPEIQGSGYGTAAIKRIFNLYQDVPLWTVYTPHGNVLNHKFYEKFGFEKYGEAEISDKLSLYKFKKEDVFYD</sequence>
<dbReference type="Pfam" id="PF00583">
    <property type="entry name" value="Acetyltransf_1"/>
    <property type="match status" value="1"/>
</dbReference>
<dbReference type="PROSITE" id="PS51186">
    <property type="entry name" value="GNAT"/>
    <property type="match status" value="1"/>
</dbReference>
<dbReference type="CDD" id="cd04301">
    <property type="entry name" value="NAT_SF"/>
    <property type="match status" value="1"/>
</dbReference>
<accession>A0A364JPP3</accession>
<feature type="domain" description="N-acetyltransferase" evidence="1">
    <location>
        <begin position="5"/>
        <end position="159"/>
    </location>
</feature>
<dbReference type="GO" id="GO:0016747">
    <property type="term" value="F:acyltransferase activity, transferring groups other than amino-acyl groups"/>
    <property type="evidence" value="ECO:0007669"/>
    <property type="project" value="InterPro"/>
</dbReference>
<name>A0A364JPP3_9STAP</name>
<dbReference type="EMBL" id="MJBI02000001">
    <property type="protein sequence ID" value="RAI82924.1"/>
    <property type="molecule type" value="Genomic_DNA"/>
</dbReference>
<evidence type="ECO:0000313" key="3">
    <source>
        <dbReference type="Proteomes" id="UP000229523"/>
    </source>
</evidence>
<keyword evidence="3" id="KW-1185">Reference proteome</keyword>
<dbReference type="InterPro" id="IPR000182">
    <property type="entry name" value="GNAT_dom"/>
</dbReference>
<organism evidence="2 3">
    <name type="scientific">Macrococcoides goetzii</name>
    <dbReference type="NCBI Taxonomy" id="1891097"/>
    <lineage>
        <taxon>Bacteria</taxon>
        <taxon>Bacillati</taxon>
        <taxon>Bacillota</taxon>
        <taxon>Bacilli</taxon>
        <taxon>Bacillales</taxon>
        <taxon>Staphylococcaceae</taxon>
        <taxon>Macrococcoides</taxon>
    </lineage>
</organism>
<gene>
    <name evidence="2" type="ORF">BFS35_004350</name>
</gene>
<evidence type="ECO:0000259" key="1">
    <source>
        <dbReference type="PROSITE" id="PS51186"/>
    </source>
</evidence>
<evidence type="ECO:0000313" key="2">
    <source>
        <dbReference type="EMBL" id="RAI82924.1"/>
    </source>
</evidence>